<comment type="caution">
    <text evidence="2">The sequence shown here is derived from an EMBL/GenBank/DDBJ whole genome shotgun (WGS) entry which is preliminary data.</text>
</comment>
<accession>A0AAX6GW72</accession>
<feature type="compositionally biased region" description="Low complexity" evidence="1">
    <location>
        <begin position="44"/>
        <end position="57"/>
    </location>
</feature>
<feature type="region of interest" description="Disordered" evidence="1">
    <location>
        <begin position="1"/>
        <end position="20"/>
    </location>
</feature>
<keyword evidence="3" id="KW-1185">Reference proteome</keyword>
<feature type="compositionally biased region" description="Polar residues" evidence="1">
    <location>
        <begin position="72"/>
        <end position="81"/>
    </location>
</feature>
<evidence type="ECO:0000313" key="3">
    <source>
        <dbReference type="Proteomes" id="UP001140949"/>
    </source>
</evidence>
<dbReference type="AlphaFoldDB" id="A0AAX6GW72"/>
<organism evidence="2 3">
    <name type="scientific">Iris pallida</name>
    <name type="common">Sweet iris</name>
    <dbReference type="NCBI Taxonomy" id="29817"/>
    <lineage>
        <taxon>Eukaryota</taxon>
        <taxon>Viridiplantae</taxon>
        <taxon>Streptophyta</taxon>
        <taxon>Embryophyta</taxon>
        <taxon>Tracheophyta</taxon>
        <taxon>Spermatophyta</taxon>
        <taxon>Magnoliopsida</taxon>
        <taxon>Liliopsida</taxon>
        <taxon>Asparagales</taxon>
        <taxon>Iridaceae</taxon>
        <taxon>Iridoideae</taxon>
        <taxon>Irideae</taxon>
        <taxon>Iris</taxon>
    </lineage>
</organism>
<sequence>MKKKKRIKIESPLTREKETKVVPPVAGDSFLRWLELGRWQFAPSTPHASPTSSSSSSFRRTGVAVSRRPTRLATSFLQPNSLAHGRRRPSSSAPRSGKRRSLVVVGEVAGQYEEGFEDVETVLNSFLFLSSAFNQTFPCVFVQFNNQLGIK</sequence>
<gene>
    <name evidence="2" type="ORF">M6B38_342625</name>
</gene>
<dbReference type="EMBL" id="JANAVB010015600">
    <property type="protein sequence ID" value="KAJ6832986.1"/>
    <property type="molecule type" value="Genomic_DNA"/>
</dbReference>
<dbReference type="Proteomes" id="UP001140949">
    <property type="component" value="Unassembled WGS sequence"/>
</dbReference>
<proteinExistence type="predicted"/>
<reference evidence="2" key="2">
    <citation type="submission" date="2023-04" db="EMBL/GenBank/DDBJ databases">
        <authorList>
            <person name="Bruccoleri R.E."/>
            <person name="Oakeley E.J."/>
            <person name="Faust A.-M."/>
            <person name="Dessus-Babus S."/>
            <person name="Altorfer M."/>
            <person name="Burckhardt D."/>
            <person name="Oertli M."/>
            <person name="Naumann U."/>
            <person name="Petersen F."/>
            <person name="Wong J."/>
        </authorList>
    </citation>
    <scope>NUCLEOTIDE SEQUENCE</scope>
    <source>
        <strain evidence="2">GSM-AAB239-AS_SAM_17_03QT</strain>
        <tissue evidence="2">Leaf</tissue>
    </source>
</reference>
<protein>
    <submittedName>
        <fullName evidence="2">Uncharacterized protein</fullName>
    </submittedName>
</protein>
<feature type="region of interest" description="Disordered" evidence="1">
    <location>
        <begin position="44"/>
        <end position="99"/>
    </location>
</feature>
<name>A0AAX6GW72_IRIPA</name>
<evidence type="ECO:0000313" key="2">
    <source>
        <dbReference type="EMBL" id="KAJ6832986.1"/>
    </source>
</evidence>
<reference evidence="2" key="1">
    <citation type="journal article" date="2023" name="GigaByte">
        <title>Genome assembly of the bearded iris, Iris pallida Lam.</title>
        <authorList>
            <person name="Bruccoleri R.E."/>
            <person name="Oakeley E.J."/>
            <person name="Faust A.M.E."/>
            <person name="Altorfer M."/>
            <person name="Dessus-Babus S."/>
            <person name="Burckhardt D."/>
            <person name="Oertli M."/>
            <person name="Naumann U."/>
            <person name="Petersen F."/>
            <person name="Wong J."/>
        </authorList>
    </citation>
    <scope>NUCLEOTIDE SEQUENCE</scope>
    <source>
        <strain evidence="2">GSM-AAB239-AS_SAM_17_03QT</strain>
    </source>
</reference>
<evidence type="ECO:0000256" key="1">
    <source>
        <dbReference type="SAM" id="MobiDB-lite"/>
    </source>
</evidence>